<gene>
    <name evidence="2" type="ORF">CC78DRAFT_609793</name>
</gene>
<dbReference type="Proteomes" id="UP000800093">
    <property type="component" value="Unassembled WGS sequence"/>
</dbReference>
<protein>
    <submittedName>
        <fullName evidence="2">HET-domain-containing protein</fullName>
    </submittedName>
</protein>
<reference evidence="3" key="1">
    <citation type="journal article" date="2020" name="Stud. Mycol.">
        <title>101 Dothideomycetes genomes: A test case for predicting lifestyles and emergence of pathogens.</title>
        <authorList>
            <person name="Haridas S."/>
            <person name="Albert R."/>
            <person name="Binder M."/>
            <person name="Bloem J."/>
            <person name="LaButti K."/>
            <person name="Salamov A."/>
            <person name="Andreopoulos B."/>
            <person name="Baker S."/>
            <person name="Barry K."/>
            <person name="Bills G."/>
            <person name="Bluhm B."/>
            <person name="Cannon C."/>
            <person name="Castanera R."/>
            <person name="Culley D."/>
            <person name="Daum C."/>
            <person name="Ezra D."/>
            <person name="Gonzalez J."/>
            <person name="Henrissat B."/>
            <person name="Kuo A."/>
            <person name="Liang C."/>
            <person name="Lipzen A."/>
            <person name="Lutzoni F."/>
            <person name="Magnuson J."/>
            <person name="Mondo S."/>
            <person name="Nolan M."/>
            <person name="Ohm R."/>
            <person name="Pangilinan J."/>
            <person name="Park H.-J."/>
            <person name="Ramirez L."/>
            <person name="Alfaro M."/>
            <person name="Sun H."/>
            <person name="Tritt A."/>
            <person name="Yoshinaga Y."/>
            <person name="Zwiers L.-H."/>
            <person name="Turgeon B."/>
            <person name="Goodwin S."/>
            <person name="Spatafora J."/>
            <person name="Crous P."/>
            <person name="Grigoriev I."/>
        </authorList>
    </citation>
    <scope>NUCLEOTIDE SEQUENCE [LARGE SCALE GENOMIC DNA]</scope>
    <source>
        <strain evidence="3">CBS 304.66</strain>
    </source>
</reference>
<accession>A0A9P4K4K5</accession>
<keyword evidence="3" id="KW-1185">Reference proteome</keyword>
<evidence type="ECO:0000259" key="1">
    <source>
        <dbReference type="Pfam" id="PF06985"/>
    </source>
</evidence>
<dbReference type="EMBL" id="ML986673">
    <property type="protein sequence ID" value="KAF2260778.1"/>
    <property type="molecule type" value="Genomic_DNA"/>
</dbReference>
<dbReference type="PANTHER" id="PTHR24148">
    <property type="entry name" value="ANKYRIN REPEAT DOMAIN-CONTAINING PROTEIN 39 HOMOLOG-RELATED"/>
    <property type="match status" value="1"/>
</dbReference>
<dbReference type="AlphaFoldDB" id="A0A9P4K4K5"/>
<sequence>MANKQLYTPLSKSKNDIRLLDLEPSNTNFNSSICCHLRHAVLRPGLNFTALSYTWGDPTVRKPISTNGHTMNVTVNLYDALQHMRDASQRRTFWIDAVCINQNDILERNAQVLRMCEIYGIASSVEVWLGKEAENDAAGMSVVKELGASVSNAEDILSKPLSDKNKEDFFNILSACNPEVARAVGRLFKRPWWTRVWVVQELSLANQATSIVRCGAQVAPWLSFLVTAYAINEFWSLMNGIISTKFPDERLDGTEHGVRMAQCRNINPEFPGFTLLELLNQHRDCEATDPRDKIYGLLGLAGDVDTIGVQPSYTSPPQGVYTDLVRKHVTATSSLDILCEVRHPRKLAGLPSWVPDWSTDQTVPGICIHDRYLGGNNFPGSPIPQFEKYAASGSSRAAVAFFNTTLGITVVPVGLIVFLGKVDNGMALSDLGDIETLGHADEEGYSGSNIEIFNNWLNLVLKSPNWEDIEKRYGADNVLEVFCRTLISNRNGQMMKPPNSSKIDDEDRDMSDVITEDGEEEEQVAAEMLSMSHETFASCLMVSWGKRLAILDSGHIGIVPEHSALGDAAFIALGCSVPLILRKRGSSAAILIGESYIHGIMDGEYMDRSTETISLQ</sequence>
<dbReference type="Pfam" id="PF06985">
    <property type="entry name" value="HET"/>
    <property type="match status" value="1"/>
</dbReference>
<evidence type="ECO:0000313" key="3">
    <source>
        <dbReference type="Proteomes" id="UP000800093"/>
    </source>
</evidence>
<dbReference type="PANTHER" id="PTHR24148:SF73">
    <property type="entry name" value="HET DOMAIN PROTEIN (AFU_ORTHOLOGUE AFUA_8G01020)"/>
    <property type="match status" value="1"/>
</dbReference>
<comment type="caution">
    <text evidence="2">The sequence shown here is derived from an EMBL/GenBank/DDBJ whole genome shotgun (WGS) entry which is preliminary data.</text>
</comment>
<organism evidence="2 3">
    <name type="scientific">Lojkania enalia</name>
    <dbReference type="NCBI Taxonomy" id="147567"/>
    <lineage>
        <taxon>Eukaryota</taxon>
        <taxon>Fungi</taxon>
        <taxon>Dikarya</taxon>
        <taxon>Ascomycota</taxon>
        <taxon>Pezizomycotina</taxon>
        <taxon>Dothideomycetes</taxon>
        <taxon>Pleosporomycetidae</taxon>
        <taxon>Pleosporales</taxon>
        <taxon>Pleosporales incertae sedis</taxon>
        <taxon>Lojkania</taxon>
    </lineage>
</organism>
<name>A0A9P4K4K5_9PLEO</name>
<dbReference type="InterPro" id="IPR010730">
    <property type="entry name" value="HET"/>
</dbReference>
<dbReference type="OrthoDB" id="2157530at2759"/>
<dbReference type="Pfam" id="PF26639">
    <property type="entry name" value="Het-6_barrel"/>
    <property type="match status" value="1"/>
</dbReference>
<dbReference type="InterPro" id="IPR052895">
    <property type="entry name" value="HetReg/Transcr_Mod"/>
</dbReference>
<feature type="domain" description="Heterokaryon incompatibility" evidence="1">
    <location>
        <begin position="48"/>
        <end position="201"/>
    </location>
</feature>
<evidence type="ECO:0000313" key="2">
    <source>
        <dbReference type="EMBL" id="KAF2260778.1"/>
    </source>
</evidence>
<proteinExistence type="predicted"/>